<dbReference type="SUPFAM" id="SSF52540">
    <property type="entry name" value="P-loop containing nucleoside triphosphate hydrolases"/>
    <property type="match status" value="1"/>
</dbReference>
<reference evidence="1 2" key="1">
    <citation type="submission" date="2017-03" db="EMBL/GenBank/DDBJ databases">
        <authorList>
            <person name="Afonso C.L."/>
            <person name="Miller P.J."/>
            <person name="Scott M.A."/>
            <person name="Spackman E."/>
            <person name="Goraichik I."/>
            <person name="Dimitrov K.M."/>
            <person name="Suarez D.L."/>
            <person name="Swayne D.E."/>
        </authorList>
    </citation>
    <scope>NUCLEOTIDE SEQUENCE [LARGE SCALE GENOMIC DNA]</scope>
    <source>
        <strain evidence="1 2">CECT 7745</strain>
    </source>
</reference>
<dbReference type="RefSeq" id="WP_085801264.1">
    <property type="nucleotide sequence ID" value="NZ_FWXB01000013.1"/>
</dbReference>
<dbReference type="InterPro" id="IPR027417">
    <property type="entry name" value="P-loop_NTPase"/>
</dbReference>
<dbReference type="OrthoDB" id="7527830at2"/>
<dbReference type="EMBL" id="FWXB01000013">
    <property type="protein sequence ID" value="SMC13313.1"/>
    <property type="molecule type" value="Genomic_DNA"/>
</dbReference>
<keyword evidence="2" id="KW-1185">Reference proteome</keyword>
<name>A0A1X7BUR1_9RHOB</name>
<dbReference type="Proteomes" id="UP000193224">
    <property type="component" value="Unassembled WGS sequence"/>
</dbReference>
<evidence type="ECO:0000313" key="2">
    <source>
        <dbReference type="Proteomes" id="UP000193224"/>
    </source>
</evidence>
<evidence type="ECO:0000313" key="1">
    <source>
        <dbReference type="EMBL" id="SMC13313.1"/>
    </source>
</evidence>
<proteinExistence type="predicted"/>
<dbReference type="AlphaFoldDB" id="A0A1X7BUR1"/>
<protein>
    <submittedName>
        <fullName evidence="1">Uncharacterized protein</fullName>
    </submittedName>
</protein>
<gene>
    <name evidence="1" type="ORF">ROA7745_03159</name>
</gene>
<organism evidence="1 2">
    <name type="scientific">Roseovarius aestuarii</name>
    <dbReference type="NCBI Taxonomy" id="475083"/>
    <lineage>
        <taxon>Bacteria</taxon>
        <taxon>Pseudomonadati</taxon>
        <taxon>Pseudomonadota</taxon>
        <taxon>Alphaproteobacteria</taxon>
        <taxon>Rhodobacterales</taxon>
        <taxon>Roseobacteraceae</taxon>
        <taxon>Roseovarius</taxon>
    </lineage>
</organism>
<accession>A0A1X7BUR1</accession>
<sequence>MSNKKQSCILHFGTAKTGTTALQFGLANYDDGETTFARLPIAPDNPNQSEPLVLAGFGEADIQQCIDDYPNWMASGDKLRWPNSVPMKFMLRTKRPPDVQIYKTALTKSITSMPHRRLIYSGEALFGNPRCAGGLIGQFREHFDRIDAVCYLRTCAGAFLSRFKQRLTAADPVMFYSDGMSQDLNELIYRDAFYLKQWKEALADENLHLAIYSTKALKNGDIIDDFCDRMSLDASRVRRIRTNVSFGAEATAVLATISYFGDVPADNTYFERNKRYFNVLMSQFGTGKLSLSDAFADRLHDANKDALDWIDQQCGQEFTRAYSKGTHVLDKHEDLLDICHGLIPELTEFLVARAGRKFRKLPRDIKRFGEHMSRILSEPDPFPTRQLPDDFNGAQYLALNPDLARAQADPEQHFLHHGCFEGRFY</sequence>